<organism evidence="2 3">
    <name type="scientific">Theobroma cacao</name>
    <name type="common">Cacao</name>
    <name type="synonym">Cocoa</name>
    <dbReference type="NCBI Taxonomy" id="3641"/>
    <lineage>
        <taxon>Eukaryota</taxon>
        <taxon>Viridiplantae</taxon>
        <taxon>Streptophyta</taxon>
        <taxon>Embryophyta</taxon>
        <taxon>Tracheophyta</taxon>
        <taxon>Spermatophyta</taxon>
        <taxon>Magnoliopsida</taxon>
        <taxon>eudicotyledons</taxon>
        <taxon>Gunneridae</taxon>
        <taxon>Pentapetalae</taxon>
        <taxon>rosids</taxon>
        <taxon>malvids</taxon>
        <taxon>Malvales</taxon>
        <taxon>Malvaceae</taxon>
        <taxon>Byttnerioideae</taxon>
        <taxon>Theobroma</taxon>
    </lineage>
</organism>
<keyword evidence="3" id="KW-1185">Reference proteome</keyword>
<dbReference type="Gramene" id="EOY21792">
    <property type="protein sequence ID" value="EOY21792"/>
    <property type="gene ID" value="TCM_013930"/>
</dbReference>
<proteinExistence type="predicted"/>
<evidence type="ECO:0000313" key="3">
    <source>
        <dbReference type="Proteomes" id="UP000026915"/>
    </source>
</evidence>
<reference evidence="2 3" key="1">
    <citation type="journal article" date="2013" name="Genome Biol.">
        <title>The genome sequence of the most widely cultivated cacao type and its use to identify candidate genes regulating pod color.</title>
        <authorList>
            <person name="Motamayor J.C."/>
            <person name="Mockaitis K."/>
            <person name="Schmutz J."/>
            <person name="Haiminen N."/>
            <person name="Iii D.L."/>
            <person name="Cornejo O."/>
            <person name="Findley S.D."/>
            <person name="Zheng P."/>
            <person name="Utro F."/>
            <person name="Royaert S."/>
            <person name="Saski C."/>
            <person name="Jenkins J."/>
            <person name="Podicheti R."/>
            <person name="Zhao M."/>
            <person name="Scheffler B.E."/>
            <person name="Stack J.C."/>
            <person name="Feltus F.A."/>
            <person name="Mustiga G.M."/>
            <person name="Amores F."/>
            <person name="Phillips W."/>
            <person name="Marelli J.P."/>
            <person name="May G.D."/>
            <person name="Shapiro H."/>
            <person name="Ma J."/>
            <person name="Bustamante C.D."/>
            <person name="Schnell R.J."/>
            <person name="Main D."/>
            <person name="Gilbert D."/>
            <person name="Parida L."/>
            <person name="Kuhn D.N."/>
        </authorList>
    </citation>
    <scope>NUCLEOTIDE SEQUENCE [LARGE SCALE GENOMIC DNA]</scope>
    <source>
        <strain evidence="3">cv. Matina 1-6</strain>
    </source>
</reference>
<keyword evidence="1" id="KW-1133">Transmembrane helix</keyword>
<dbReference type="Proteomes" id="UP000026915">
    <property type="component" value="Chromosome 3"/>
</dbReference>
<gene>
    <name evidence="2" type="ORF">TCM_013930</name>
</gene>
<evidence type="ECO:0000256" key="1">
    <source>
        <dbReference type="SAM" id="Phobius"/>
    </source>
</evidence>
<dbReference type="EMBL" id="CM001881">
    <property type="protein sequence ID" value="EOY21792.1"/>
    <property type="molecule type" value="Genomic_DNA"/>
</dbReference>
<keyword evidence="1" id="KW-0472">Membrane</keyword>
<dbReference type="HOGENOM" id="CLU_2563018_0_0_1"/>
<feature type="transmembrane region" description="Helical" evidence="1">
    <location>
        <begin position="51"/>
        <end position="68"/>
    </location>
</feature>
<dbReference type="InParanoid" id="A0A061FY44"/>
<name>A0A061FY44_THECC</name>
<evidence type="ECO:0000313" key="2">
    <source>
        <dbReference type="EMBL" id="EOY21792.1"/>
    </source>
</evidence>
<accession>A0A061FY44</accession>
<dbReference type="AlphaFoldDB" id="A0A061FY44"/>
<keyword evidence="1" id="KW-0812">Transmembrane</keyword>
<sequence length="82" mass="9855">MIYERVKLRAILNLPEDDTHLWIFITLRMALALENFYLMASEIYIFIGDQLFLLFIFESFHFSLVIEFNDDWMSGLKDFLVP</sequence>
<protein>
    <submittedName>
        <fullName evidence="2">Uncharacterized protein</fullName>
    </submittedName>
</protein>